<dbReference type="InterPro" id="IPR027396">
    <property type="entry name" value="DsrEFH-like"/>
</dbReference>
<dbReference type="AlphaFoldDB" id="A0A9K3D2C1"/>
<sequence>MVESAERLAILWTSGDAEVAENMVLMYASNMVRKGWWKTENCTLIIWGPSQRVLASRPDFQEKVKGMMAQGIKV</sequence>
<protein>
    <submittedName>
        <fullName evidence="1">Uncharacterized protein</fullName>
    </submittedName>
</protein>
<accession>A0A9K3D2C1</accession>
<reference evidence="1 2" key="1">
    <citation type="journal article" date="2018" name="PLoS ONE">
        <title>The draft genome of Kipferlia bialata reveals reductive genome evolution in fornicate parasites.</title>
        <authorList>
            <person name="Tanifuji G."/>
            <person name="Takabayashi S."/>
            <person name="Kume K."/>
            <person name="Takagi M."/>
            <person name="Nakayama T."/>
            <person name="Kamikawa R."/>
            <person name="Inagaki Y."/>
            <person name="Hashimoto T."/>
        </authorList>
    </citation>
    <scope>NUCLEOTIDE SEQUENCE [LARGE SCALE GENOMIC DNA]</scope>
    <source>
        <strain evidence="1">NY0173</strain>
    </source>
</reference>
<gene>
    <name evidence="1" type="ORF">KIPB_008890</name>
</gene>
<evidence type="ECO:0000313" key="1">
    <source>
        <dbReference type="EMBL" id="GIQ86947.1"/>
    </source>
</evidence>
<name>A0A9K3D2C1_9EUKA</name>
<proteinExistence type="predicted"/>
<comment type="caution">
    <text evidence="1">The sequence shown here is derived from an EMBL/GenBank/DDBJ whole genome shotgun (WGS) entry which is preliminary data.</text>
</comment>
<dbReference type="Gene3D" id="3.40.1260.10">
    <property type="entry name" value="DsrEFH-like"/>
    <property type="match status" value="1"/>
</dbReference>
<dbReference type="Proteomes" id="UP000265618">
    <property type="component" value="Unassembled WGS sequence"/>
</dbReference>
<dbReference type="EMBL" id="BDIP01002870">
    <property type="protein sequence ID" value="GIQ86947.1"/>
    <property type="molecule type" value="Genomic_DNA"/>
</dbReference>
<evidence type="ECO:0000313" key="2">
    <source>
        <dbReference type="Proteomes" id="UP000265618"/>
    </source>
</evidence>
<keyword evidence="2" id="KW-1185">Reference proteome</keyword>
<organism evidence="1 2">
    <name type="scientific">Kipferlia bialata</name>
    <dbReference type="NCBI Taxonomy" id="797122"/>
    <lineage>
        <taxon>Eukaryota</taxon>
        <taxon>Metamonada</taxon>
        <taxon>Carpediemonas-like organisms</taxon>
        <taxon>Kipferlia</taxon>
    </lineage>
</organism>